<organism evidence="4 5">
    <name type="scientific">Polysphondylium violaceum</name>
    <dbReference type="NCBI Taxonomy" id="133409"/>
    <lineage>
        <taxon>Eukaryota</taxon>
        <taxon>Amoebozoa</taxon>
        <taxon>Evosea</taxon>
        <taxon>Eumycetozoa</taxon>
        <taxon>Dictyostelia</taxon>
        <taxon>Dictyosteliales</taxon>
        <taxon>Dictyosteliaceae</taxon>
        <taxon>Polysphondylium</taxon>
    </lineage>
</organism>
<protein>
    <recommendedName>
        <fullName evidence="3">N-acetyltransferase domain-containing protein</fullName>
    </recommendedName>
</protein>
<dbReference type="PANTHER" id="PTHR42919">
    <property type="entry name" value="N-ALPHA-ACETYLTRANSFERASE"/>
    <property type="match status" value="1"/>
</dbReference>
<feature type="domain" description="N-acetyltransferase" evidence="3">
    <location>
        <begin position="6"/>
        <end position="156"/>
    </location>
</feature>
<evidence type="ECO:0000259" key="3">
    <source>
        <dbReference type="PROSITE" id="PS51186"/>
    </source>
</evidence>
<dbReference type="FunFam" id="3.40.630.30:FF:000006">
    <property type="entry name" value="Putative n-alpha-acetyltransferase 50"/>
    <property type="match status" value="1"/>
</dbReference>
<comment type="caution">
    <text evidence="4">The sequence shown here is derived from an EMBL/GenBank/DDBJ whole genome shotgun (WGS) entry which is preliminary data.</text>
</comment>
<keyword evidence="5" id="KW-1185">Reference proteome</keyword>
<dbReference type="InterPro" id="IPR016181">
    <property type="entry name" value="Acyl_CoA_acyltransferase"/>
</dbReference>
<keyword evidence="1" id="KW-0808">Transferase</keyword>
<dbReference type="Gene3D" id="3.40.630.30">
    <property type="match status" value="1"/>
</dbReference>
<name>A0A8J4PQB8_9MYCE</name>
<dbReference type="CDD" id="cd04301">
    <property type="entry name" value="NAT_SF"/>
    <property type="match status" value="1"/>
</dbReference>
<dbReference type="GO" id="GO:0031415">
    <property type="term" value="C:NatA complex"/>
    <property type="evidence" value="ECO:0007669"/>
    <property type="project" value="TreeGrafter"/>
</dbReference>
<dbReference type="PANTHER" id="PTHR42919:SF8">
    <property type="entry name" value="N-ALPHA-ACETYLTRANSFERASE 50"/>
    <property type="match status" value="1"/>
</dbReference>
<evidence type="ECO:0000256" key="1">
    <source>
        <dbReference type="ARBA" id="ARBA00022679"/>
    </source>
</evidence>
<proteinExistence type="predicted"/>
<dbReference type="EMBL" id="AJWJ01000315">
    <property type="protein sequence ID" value="KAF2072042.1"/>
    <property type="molecule type" value="Genomic_DNA"/>
</dbReference>
<dbReference type="OrthoDB" id="47374at2759"/>
<evidence type="ECO:0000313" key="4">
    <source>
        <dbReference type="EMBL" id="KAF2072042.1"/>
    </source>
</evidence>
<dbReference type="InterPro" id="IPR000182">
    <property type="entry name" value="GNAT_dom"/>
</dbReference>
<dbReference type="GO" id="GO:0016747">
    <property type="term" value="F:acyltransferase activity, transferring groups other than amino-acyl groups"/>
    <property type="evidence" value="ECO:0007669"/>
    <property type="project" value="InterPro"/>
</dbReference>
<dbReference type="Pfam" id="PF00583">
    <property type="entry name" value="Acetyltransf_1"/>
    <property type="match status" value="1"/>
</dbReference>
<dbReference type="SUPFAM" id="SSF55729">
    <property type="entry name" value="Acyl-CoA N-acyltransferases (Nat)"/>
    <property type="match status" value="1"/>
</dbReference>
<dbReference type="InterPro" id="IPR051556">
    <property type="entry name" value="N-term/lysine_N-AcTrnsfr"/>
</dbReference>
<gene>
    <name evidence="4" type="ORF">CYY_006632</name>
</gene>
<evidence type="ECO:0000313" key="5">
    <source>
        <dbReference type="Proteomes" id="UP000695562"/>
    </source>
</evidence>
<reference evidence="4" key="1">
    <citation type="submission" date="2020-01" db="EMBL/GenBank/DDBJ databases">
        <title>Development of genomics and gene disruption for Polysphondylium violaceum indicates a role for the polyketide synthase stlB in stalk morphogenesis.</title>
        <authorList>
            <person name="Narita B."/>
            <person name="Kawabe Y."/>
            <person name="Kin K."/>
            <person name="Saito T."/>
            <person name="Gibbs R."/>
            <person name="Kuspa A."/>
            <person name="Muzny D."/>
            <person name="Queller D."/>
            <person name="Richards S."/>
            <person name="Strassman J."/>
            <person name="Sucgang R."/>
            <person name="Worley K."/>
            <person name="Schaap P."/>
        </authorList>
    </citation>
    <scope>NUCLEOTIDE SEQUENCE</scope>
    <source>
        <strain evidence="4">QSvi11</strain>
    </source>
</reference>
<dbReference type="AlphaFoldDB" id="A0A8J4PQB8"/>
<dbReference type="PROSITE" id="PS51186">
    <property type="entry name" value="GNAT"/>
    <property type="match status" value="1"/>
</dbReference>
<keyword evidence="2" id="KW-0012">Acyltransferase</keyword>
<dbReference type="GO" id="GO:0007064">
    <property type="term" value="P:mitotic sister chromatid cohesion"/>
    <property type="evidence" value="ECO:0007669"/>
    <property type="project" value="TreeGrafter"/>
</dbReference>
<accession>A0A8J4PQB8</accession>
<evidence type="ECO:0000256" key="2">
    <source>
        <dbReference type="ARBA" id="ARBA00023315"/>
    </source>
</evidence>
<sequence length="169" mass="19084">MAVKNVELGDLTNKNINQLKLLNSTILPISYDEKFYLNLLTNGFMTKLAFFNDVVVGAVSCRIDPPSDGCETSSLYIMTLGVLAPYRNLGIGKKLIEHLDTYCKSNKFSKIFLHVQVGSEAIEWYKKQNFQTESLITNYYRHIEPADCYSMSKTITPTTTTETNTTTSK</sequence>
<dbReference type="Proteomes" id="UP000695562">
    <property type="component" value="Unassembled WGS sequence"/>
</dbReference>